<dbReference type="SUPFAM" id="SSF52402">
    <property type="entry name" value="Adenine nucleotide alpha hydrolases-like"/>
    <property type="match status" value="1"/>
</dbReference>
<dbReference type="Pfam" id="PF13537">
    <property type="entry name" value="GATase_7"/>
    <property type="match status" value="1"/>
</dbReference>
<dbReference type="InterPro" id="IPR017539">
    <property type="entry name" value="XrtA_amidotfase"/>
</dbReference>
<feature type="binding site" evidence="9">
    <location>
        <begin position="365"/>
        <end position="366"/>
    </location>
    <ligand>
        <name>ATP</name>
        <dbReference type="ChEBI" id="CHEBI:30616"/>
    </ligand>
</feature>
<dbReference type="InterPro" id="IPR001962">
    <property type="entry name" value="Asn_synthase"/>
</dbReference>
<dbReference type="EC" id="6.3.5.4" evidence="3"/>
<evidence type="ECO:0000256" key="9">
    <source>
        <dbReference type="PIRSR" id="PIRSR001589-2"/>
    </source>
</evidence>
<dbReference type="PANTHER" id="PTHR43284:SF1">
    <property type="entry name" value="ASPARAGINE SYNTHETASE"/>
    <property type="match status" value="1"/>
</dbReference>
<dbReference type="Gene3D" id="3.60.20.10">
    <property type="entry name" value="Glutamine Phosphoribosylpyrophosphate, subunit 1, domain 1"/>
    <property type="match status" value="1"/>
</dbReference>
<dbReference type="InterPro" id="IPR051786">
    <property type="entry name" value="ASN_synthetase/amidase"/>
</dbReference>
<proteinExistence type="inferred from homology"/>
<dbReference type="InterPro" id="IPR006426">
    <property type="entry name" value="Asn_synth_AEB"/>
</dbReference>
<name>A0A286G6Y1_9PROT</name>
<dbReference type="CDD" id="cd00712">
    <property type="entry name" value="AsnB"/>
    <property type="match status" value="1"/>
</dbReference>
<gene>
    <name evidence="12" type="ORF">SAMN05421508_101698</name>
</gene>
<sequence length="639" mass="70737">MCGIVGLYHPTADRPVDRALLHAMNETQHHRGPDGGGLYAEDGVGLGHRRLSIIDVGGGAQPLFNEDGSVVVVYNGEIYNFADLFDELKARGHVFRTHCDTEAIVHAWEEWGEDCVTRFRGMFAFALWDGTRQSLFLARDRLGIKPLHYAELPGGGLVFGSELKSLLRHPQVSRAIDPAAVEDYFAYGYVPDPRTVYAAVRKLEPGHTLLVRRGEGRGVLRPRRYWDIRFTQDGPRDMDDAAEELRARLAEAVRIRMVAEVPLGAFLSGGVDSSGVVAMMARQSPDPVDTCSIGFGQTDYDETVYAGRVAERYGTRHRTKRVEADDFDLIDALAAMYDEPFADSSALPTYRVCQLARETVTVALSGDGGDEAFAGYTRYRWLADEERLRGLLPRGLRRPVFGTLGSLCPEPRARQTLQALARDTGESYFHTVCVLPDGLRRRLFSPSMRARLGGHHASDVLRRHIEAAPADDTIGRIQYADLKTYLAGDILTKVDRTSMAVALEVRVPLLDHPFLEWACSLPPDLKLSGREGKAVFKKALEPLVPHDVLYRRKMGFAVPLAAWFRGPLRERVKAAVTGPVLADCGLFDQAFLARLADEHAAGTADHAPALWSVLMFEAFLRRSEGLRLDEPAQPLAVPA</sequence>
<comment type="pathway">
    <text evidence="1">Amino-acid biosynthesis; L-asparagine biosynthesis; L-asparagine from L-aspartate (L-Gln route): step 1/1.</text>
</comment>
<dbReference type="Pfam" id="PF00733">
    <property type="entry name" value="Asn_synthase"/>
    <property type="match status" value="1"/>
</dbReference>
<dbReference type="Proteomes" id="UP000219621">
    <property type="component" value="Unassembled WGS sequence"/>
</dbReference>
<dbReference type="GO" id="GO:0005829">
    <property type="term" value="C:cytosol"/>
    <property type="evidence" value="ECO:0007669"/>
    <property type="project" value="TreeGrafter"/>
</dbReference>
<evidence type="ECO:0000259" key="11">
    <source>
        <dbReference type="PROSITE" id="PS51278"/>
    </source>
</evidence>
<feature type="binding site" evidence="9">
    <location>
        <position position="293"/>
    </location>
    <ligand>
        <name>ATP</name>
        <dbReference type="ChEBI" id="CHEBI:30616"/>
    </ligand>
</feature>
<keyword evidence="6 8" id="KW-0315">Glutamine amidotransferase</keyword>
<dbReference type="RefSeq" id="WP_097277562.1">
    <property type="nucleotide sequence ID" value="NZ_OCNJ01000001.1"/>
</dbReference>
<keyword evidence="5 9" id="KW-0067">ATP-binding</keyword>
<feature type="binding site" evidence="9">
    <location>
        <position position="100"/>
    </location>
    <ligand>
        <name>L-glutamine</name>
        <dbReference type="ChEBI" id="CHEBI:58359"/>
    </ligand>
</feature>
<dbReference type="PANTHER" id="PTHR43284">
    <property type="entry name" value="ASPARAGINE SYNTHETASE (GLUTAMINE-HYDROLYZING)"/>
    <property type="match status" value="1"/>
</dbReference>
<dbReference type="CDD" id="cd01991">
    <property type="entry name" value="Asn_synthase_B_C"/>
    <property type="match status" value="1"/>
</dbReference>
<evidence type="ECO:0000256" key="3">
    <source>
        <dbReference type="ARBA" id="ARBA00012737"/>
    </source>
</evidence>
<dbReference type="GO" id="GO:0006529">
    <property type="term" value="P:asparagine biosynthetic process"/>
    <property type="evidence" value="ECO:0007669"/>
    <property type="project" value="UniProtKB-KW"/>
</dbReference>
<dbReference type="InterPro" id="IPR033738">
    <property type="entry name" value="AsnB_N"/>
</dbReference>
<keyword evidence="4 9" id="KW-0547">Nucleotide-binding</keyword>
<comment type="catalytic activity">
    <reaction evidence="7">
        <text>L-aspartate + L-glutamine + ATP + H2O = L-asparagine + L-glutamate + AMP + diphosphate + H(+)</text>
        <dbReference type="Rhea" id="RHEA:12228"/>
        <dbReference type="ChEBI" id="CHEBI:15377"/>
        <dbReference type="ChEBI" id="CHEBI:15378"/>
        <dbReference type="ChEBI" id="CHEBI:29985"/>
        <dbReference type="ChEBI" id="CHEBI:29991"/>
        <dbReference type="ChEBI" id="CHEBI:30616"/>
        <dbReference type="ChEBI" id="CHEBI:33019"/>
        <dbReference type="ChEBI" id="CHEBI:58048"/>
        <dbReference type="ChEBI" id="CHEBI:58359"/>
        <dbReference type="ChEBI" id="CHEBI:456215"/>
        <dbReference type="EC" id="6.3.5.4"/>
    </reaction>
</comment>
<evidence type="ECO:0000256" key="5">
    <source>
        <dbReference type="ARBA" id="ARBA00022840"/>
    </source>
</evidence>
<dbReference type="OrthoDB" id="9763290at2"/>
<dbReference type="NCBIfam" id="TIGR01536">
    <property type="entry name" value="asn_synth_AEB"/>
    <property type="match status" value="1"/>
</dbReference>
<evidence type="ECO:0000256" key="1">
    <source>
        <dbReference type="ARBA" id="ARBA00005187"/>
    </source>
</evidence>
<dbReference type="PIRSF" id="PIRSF001589">
    <property type="entry name" value="Asn_synthetase_glu-h"/>
    <property type="match status" value="1"/>
</dbReference>
<evidence type="ECO:0000256" key="7">
    <source>
        <dbReference type="ARBA" id="ARBA00048741"/>
    </source>
</evidence>
<evidence type="ECO:0000256" key="10">
    <source>
        <dbReference type="PIRSR" id="PIRSR001589-3"/>
    </source>
</evidence>
<protein>
    <recommendedName>
        <fullName evidence="3">asparagine synthase (glutamine-hydrolyzing)</fullName>
        <ecNumber evidence="3">6.3.5.4</ecNumber>
    </recommendedName>
</protein>
<dbReference type="SUPFAM" id="SSF56235">
    <property type="entry name" value="N-terminal nucleophile aminohydrolases (Ntn hydrolases)"/>
    <property type="match status" value="1"/>
</dbReference>
<evidence type="ECO:0000256" key="8">
    <source>
        <dbReference type="PIRSR" id="PIRSR001589-1"/>
    </source>
</evidence>
<feature type="site" description="Important for beta-aspartyl-AMP intermediate formation" evidence="10">
    <location>
        <position position="367"/>
    </location>
</feature>
<keyword evidence="8" id="KW-0028">Amino-acid biosynthesis</keyword>
<evidence type="ECO:0000313" key="12">
    <source>
        <dbReference type="EMBL" id="SOD90879.1"/>
    </source>
</evidence>
<dbReference type="PROSITE" id="PS51278">
    <property type="entry name" value="GATASE_TYPE_2"/>
    <property type="match status" value="1"/>
</dbReference>
<evidence type="ECO:0000256" key="6">
    <source>
        <dbReference type="ARBA" id="ARBA00022962"/>
    </source>
</evidence>
<keyword evidence="8" id="KW-0061">Asparagine biosynthesis</keyword>
<organism evidence="12 13">
    <name type="scientific">Caenispirillum bisanense</name>
    <dbReference type="NCBI Taxonomy" id="414052"/>
    <lineage>
        <taxon>Bacteria</taxon>
        <taxon>Pseudomonadati</taxon>
        <taxon>Pseudomonadota</taxon>
        <taxon>Alphaproteobacteria</taxon>
        <taxon>Rhodospirillales</taxon>
        <taxon>Novispirillaceae</taxon>
        <taxon>Caenispirillum</taxon>
    </lineage>
</organism>
<evidence type="ECO:0000313" key="13">
    <source>
        <dbReference type="Proteomes" id="UP000219621"/>
    </source>
</evidence>
<feature type="domain" description="Glutamine amidotransferase type-2" evidence="11">
    <location>
        <begin position="2"/>
        <end position="214"/>
    </location>
</feature>
<dbReference type="InterPro" id="IPR017932">
    <property type="entry name" value="GATase_2_dom"/>
</dbReference>
<keyword evidence="13" id="KW-1185">Reference proteome</keyword>
<evidence type="ECO:0000256" key="2">
    <source>
        <dbReference type="ARBA" id="ARBA00005752"/>
    </source>
</evidence>
<dbReference type="NCBIfam" id="TIGR03108">
    <property type="entry name" value="eps_aminotran_1"/>
    <property type="match status" value="1"/>
</dbReference>
<dbReference type="Gene3D" id="3.40.50.620">
    <property type="entry name" value="HUPs"/>
    <property type="match status" value="2"/>
</dbReference>
<dbReference type="InterPro" id="IPR014729">
    <property type="entry name" value="Rossmann-like_a/b/a_fold"/>
</dbReference>
<reference evidence="12 13" key="1">
    <citation type="submission" date="2017-09" db="EMBL/GenBank/DDBJ databases">
        <authorList>
            <person name="Ehlers B."/>
            <person name="Leendertz F.H."/>
        </authorList>
    </citation>
    <scope>NUCLEOTIDE SEQUENCE [LARGE SCALE GENOMIC DNA]</scope>
    <source>
        <strain evidence="12 13">USBA 140</strain>
    </source>
</reference>
<accession>A0A286G6Y1</accession>
<dbReference type="GO" id="GO:0005524">
    <property type="term" value="F:ATP binding"/>
    <property type="evidence" value="ECO:0007669"/>
    <property type="project" value="UniProtKB-KW"/>
</dbReference>
<dbReference type="InterPro" id="IPR029055">
    <property type="entry name" value="Ntn_hydrolases_N"/>
</dbReference>
<feature type="active site" description="For GATase activity" evidence="8">
    <location>
        <position position="2"/>
    </location>
</feature>
<comment type="similarity">
    <text evidence="2">Belongs to the asparagine synthetase family.</text>
</comment>
<dbReference type="AlphaFoldDB" id="A0A286G6Y1"/>
<evidence type="ECO:0000256" key="4">
    <source>
        <dbReference type="ARBA" id="ARBA00022741"/>
    </source>
</evidence>
<dbReference type="GO" id="GO:0004066">
    <property type="term" value="F:asparagine synthase (glutamine-hydrolyzing) activity"/>
    <property type="evidence" value="ECO:0007669"/>
    <property type="project" value="UniProtKB-EC"/>
</dbReference>
<dbReference type="EMBL" id="OCNJ01000001">
    <property type="protein sequence ID" value="SOD90879.1"/>
    <property type="molecule type" value="Genomic_DNA"/>
</dbReference>